<dbReference type="EMBL" id="SMMG02000003">
    <property type="protein sequence ID" value="KAA3479731.1"/>
    <property type="molecule type" value="Genomic_DNA"/>
</dbReference>
<dbReference type="AlphaFoldDB" id="A0A5B6WD80"/>
<evidence type="ECO:0000313" key="1">
    <source>
        <dbReference type="EMBL" id="KAA3479731.1"/>
    </source>
</evidence>
<accession>A0A5B6WD80</accession>
<dbReference type="Proteomes" id="UP000325315">
    <property type="component" value="Unassembled WGS sequence"/>
</dbReference>
<organism evidence="1 2">
    <name type="scientific">Gossypium australe</name>
    <dbReference type="NCBI Taxonomy" id="47621"/>
    <lineage>
        <taxon>Eukaryota</taxon>
        <taxon>Viridiplantae</taxon>
        <taxon>Streptophyta</taxon>
        <taxon>Embryophyta</taxon>
        <taxon>Tracheophyta</taxon>
        <taxon>Spermatophyta</taxon>
        <taxon>Magnoliopsida</taxon>
        <taxon>eudicotyledons</taxon>
        <taxon>Gunneridae</taxon>
        <taxon>Pentapetalae</taxon>
        <taxon>rosids</taxon>
        <taxon>malvids</taxon>
        <taxon>Malvales</taxon>
        <taxon>Malvaceae</taxon>
        <taxon>Malvoideae</taxon>
        <taxon>Gossypium</taxon>
    </lineage>
</organism>
<protein>
    <submittedName>
        <fullName evidence="1">Uncharacterized protein</fullName>
    </submittedName>
</protein>
<reference evidence="2" key="1">
    <citation type="journal article" date="2019" name="Plant Biotechnol. J.">
        <title>Genome sequencing of the Australian wild diploid species Gossypium australe highlights disease resistance and delayed gland morphogenesis.</title>
        <authorList>
            <person name="Cai Y."/>
            <person name="Cai X."/>
            <person name="Wang Q."/>
            <person name="Wang P."/>
            <person name="Zhang Y."/>
            <person name="Cai C."/>
            <person name="Xu Y."/>
            <person name="Wang K."/>
            <person name="Zhou Z."/>
            <person name="Wang C."/>
            <person name="Geng S."/>
            <person name="Li B."/>
            <person name="Dong Q."/>
            <person name="Hou Y."/>
            <person name="Wang H."/>
            <person name="Ai P."/>
            <person name="Liu Z."/>
            <person name="Yi F."/>
            <person name="Sun M."/>
            <person name="An G."/>
            <person name="Cheng J."/>
            <person name="Zhang Y."/>
            <person name="Shi Q."/>
            <person name="Xie Y."/>
            <person name="Shi X."/>
            <person name="Chang Y."/>
            <person name="Huang F."/>
            <person name="Chen Y."/>
            <person name="Hong S."/>
            <person name="Mi L."/>
            <person name="Sun Q."/>
            <person name="Zhang L."/>
            <person name="Zhou B."/>
            <person name="Peng R."/>
            <person name="Zhang X."/>
            <person name="Liu F."/>
        </authorList>
    </citation>
    <scope>NUCLEOTIDE SEQUENCE [LARGE SCALE GENOMIC DNA]</scope>
    <source>
        <strain evidence="2">cv. PA1801</strain>
    </source>
</reference>
<sequence>MSRRRKIKVGEQVNISAYYSTIILRQIGSIHFNRALCDLGASINLMHLLIKVRSFIIPKDFIVLDFEEDREILILLRRPFLATLRSTIDLETMN</sequence>
<keyword evidence="2" id="KW-1185">Reference proteome</keyword>
<proteinExistence type="predicted"/>
<comment type="caution">
    <text evidence="1">The sequence shown here is derived from an EMBL/GenBank/DDBJ whole genome shotgun (WGS) entry which is preliminary data.</text>
</comment>
<gene>
    <name evidence="1" type="ORF">EPI10_020221</name>
</gene>
<dbReference type="PANTHER" id="PTHR33067:SF31">
    <property type="entry name" value="RNA-DIRECTED DNA POLYMERASE"/>
    <property type="match status" value="1"/>
</dbReference>
<name>A0A5B6WD80_9ROSI</name>
<dbReference type="PANTHER" id="PTHR33067">
    <property type="entry name" value="RNA-DIRECTED DNA POLYMERASE-RELATED"/>
    <property type="match status" value="1"/>
</dbReference>
<evidence type="ECO:0000313" key="2">
    <source>
        <dbReference type="Proteomes" id="UP000325315"/>
    </source>
</evidence>